<evidence type="ECO:0000256" key="1">
    <source>
        <dbReference type="SAM" id="MobiDB-lite"/>
    </source>
</evidence>
<reference evidence="2" key="1">
    <citation type="journal article" date="2017" name="Mycologia">
        <title>Fusarium algeriense, sp. nov., a novel toxigenic crown rot pathogen of durum wheat from Algeria is nested in the Fusarium burgessii species complex.</title>
        <authorList>
            <person name="Laraba I."/>
            <person name="Keddad A."/>
            <person name="Boureghda H."/>
            <person name="Abdallah N."/>
            <person name="Vaughan M.M."/>
            <person name="Proctor R.H."/>
            <person name="Busman M."/>
            <person name="O'Donnell K."/>
        </authorList>
    </citation>
    <scope>NUCLEOTIDE SEQUENCE</scope>
    <source>
        <strain evidence="2">NRRL 25174</strain>
    </source>
</reference>
<name>A0A9P5AVB7_9HYPO</name>
<feature type="compositionally biased region" description="Acidic residues" evidence="1">
    <location>
        <begin position="110"/>
        <end position="127"/>
    </location>
</feature>
<dbReference type="Proteomes" id="UP000730481">
    <property type="component" value="Unassembled WGS sequence"/>
</dbReference>
<evidence type="ECO:0000313" key="2">
    <source>
        <dbReference type="EMBL" id="KAF4345681.1"/>
    </source>
</evidence>
<dbReference type="EMBL" id="PVQB02000019">
    <property type="protein sequence ID" value="KAF4345681.1"/>
    <property type="molecule type" value="Genomic_DNA"/>
</dbReference>
<reference evidence="2" key="2">
    <citation type="submission" date="2020-02" db="EMBL/GenBank/DDBJ databases">
        <title>Identification and distribution of gene clusters putatively required for synthesis of sphingolipid metabolism inhibitors in phylogenetically diverse species of the filamentous fungus Fusarium.</title>
        <authorList>
            <person name="Kim H.-S."/>
            <person name="Busman M."/>
            <person name="Brown D.W."/>
            <person name="Divon H."/>
            <person name="Uhlig S."/>
            <person name="Proctor R.H."/>
        </authorList>
    </citation>
    <scope>NUCLEOTIDE SEQUENCE</scope>
    <source>
        <strain evidence="2">NRRL 25174</strain>
    </source>
</reference>
<proteinExistence type="predicted"/>
<dbReference type="AlphaFoldDB" id="A0A9P5AVB7"/>
<accession>A0A9P5AVB7</accession>
<comment type="caution">
    <text evidence="2">The sequence shown here is derived from an EMBL/GenBank/DDBJ whole genome shotgun (WGS) entry which is preliminary data.</text>
</comment>
<sequence>MSDPDSSNFFSDFQFASPEILEYMEIVLCFQYEDMSSCVYLPAFRNDSAKYLGVSFKVADRGKLPDEPGFWLDDINNNVDMGSSDSGSSNSGDSEEGLVQSIINGRNAYDDDDDDNDDSLGGGDEDYLDYWFPVEGYDELLRR</sequence>
<feature type="region of interest" description="Disordered" evidence="1">
    <location>
        <begin position="75"/>
        <end position="127"/>
    </location>
</feature>
<dbReference type="OrthoDB" id="5105265at2759"/>
<keyword evidence="3" id="KW-1185">Reference proteome</keyword>
<organism evidence="2 3">
    <name type="scientific">Fusarium beomiforme</name>
    <dbReference type="NCBI Taxonomy" id="44412"/>
    <lineage>
        <taxon>Eukaryota</taxon>
        <taxon>Fungi</taxon>
        <taxon>Dikarya</taxon>
        <taxon>Ascomycota</taxon>
        <taxon>Pezizomycotina</taxon>
        <taxon>Sordariomycetes</taxon>
        <taxon>Hypocreomycetidae</taxon>
        <taxon>Hypocreales</taxon>
        <taxon>Nectriaceae</taxon>
        <taxon>Fusarium</taxon>
        <taxon>Fusarium burgessii species complex</taxon>
    </lineage>
</organism>
<feature type="compositionally biased region" description="Low complexity" evidence="1">
    <location>
        <begin position="76"/>
        <end position="92"/>
    </location>
</feature>
<evidence type="ECO:0000313" key="3">
    <source>
        <dbReference type="Proteomes" id="UP000730481"/>
    </source>
</evidence>
<gene>
    <name evidence="2" type="ORF">FBEOM_338</name>
</gene>
<protein>
    <submittedName>
        <fullName evidence="2">Uncharacterized protein</fullName>
    </submittedName>
</protein>